<comment type="caution">
    <text evidence="3">The sequence shown here is derived from an EMBL/GenBank/DDBJ whole genome shotgun (WGS) entry which is preliminary data.</text>
</comment>
<reference evidence="3" key="2">
    <citation type="journal article" date="2021" name="PeerJ">
        <title>Extensive microbial diversity within the chicken gut microbiome revealed by metagenomics and culture.</title>
        <authorList>
            <person name="Gilroy R."/>
            <person name="Ravi A."/>
            <person name="Getino M."/>
            <person name="Pursley I."/>
            <person name="Horton D.L."/>
            <person name="Alikhan N.F."/>
            <person name="Baker D."/>
            <person name="Gharbi K."/>
            <person name="Hall N."/>
            <person name="Watson M."/>
            <person name="Adriaenssens E.M."/>
            <person name="Foster-Nyarko E."/>
            <person name="Jarju S."/>
            <person name="Secka A."/>
            <person name="Antonio M."/>
            <person name="Oren A."/>
            <person name="Chaudhuri R.R."/>
            <person name="La Ragione R."/>
            <person name="Hildebrand F."/>
            <person name="Pallen M.J."/>
        </authorList>
    </citation>
    <scope>NUCLEOTIDE SEQUENCE</scope>
    <source>
        <strain evidence="3">CHK152-2994</strain>
    </source>
</reference>
<name>A0A9D1FXG6_9BACT</name>
<evidence type="ECO:0000313" key="3">
    <source>
        <dbReference type="EMBL" id="HIS83847.1"/>
    </source>
</evidence>
<reference evidence="3" key="1">
    <citation type="submission" date="2020-10" db="EMBL/GenBank/DDBJ databases">
        <authorList>
            <person name="Gilroy R."/>
        </authorList>
    </citation>
    <scope>NUCLEOTIDE SEQUENCE</scope>
    <source>
        <strain evidence="3">CHK152-2994</strain>
    </source>
</reference>
<proteinExistence type="predicted"/>
<accession>A0A9D1FXG6</accession>
<keyword evidence="2" id="KW-1133">Transmembrane helix</keyword>
<evidence type="ECO:0000256" key="2">
    <source>
        <dbReference type="SAM" id="Phobius"/>
    </source>
</evidence>
<organism evidence="3 4">
    <name type="scientific">Candidatus Scatenecus faecavium</name>
    <dbReference type="NCBI Taxonomy" id="2840915"/>
    <lineage>
        <taxon>Bacteria</taxon>
        <taxon>Candidatus Scatenecus</taxon>
    </lineage>
</organism>
<sequence>LQQNKTSDEAQKQKTEISTKLEKVPTAFQAVHKDNTQNNKKSGENTSFTGIQDFMFSPSKNLMLVDGSITAERIFESRTPQDTVGYIVKEGSFWAFMYFLGEKIQKHFENSAEKNHDRNIQLDARVIESEELKAALKNKDLKTTLKAFSQLKKDADLYAFISNKLNKDNIIVKMSKMSDIISVIDKKNLNSAVDTRKYIDLSEVRGVNEKLGKVYDQFARFTEKMHNNKPEMKEEEILEAFLKDLRKLKRGSIRKNIGACIGALGIVAPAIMVALRFADKDNRQFKVKEQIEKQLAQDIKNGKLVA</sequence>
<feature type="transmembrane region" description="Helical" evidence="2">
    <location>
        <begin position="256"/>
        <end position="278"/>
    </location>
</feature>
<keyword evidence="2" id="KW-0472">Membrane</keyword>
<protein>
    <submittedName>
        <fullName evidence="3">Uncharacterized protein</fullName>
    </submittedName>
</protein>
<feature type="region of interest" description="Disordered" evidence="1">
    <location>
        <begin position="26"/>
        <end position="46"/>
    </location>
</feature>
<feature type="compositionally biased region" description="Polar residues" evidence="1">
    <location>
        <begin position="36"/>
        <end position="46"/>
    </location>
</feature>
<feature type="non-terminal residue" evidence="3">
    <location>
        <position position="1"/>
    </location>
</feature>
<dbReference type="AlphaFoldDB" id="A0A9D1FXG6"/>
<gene>
    <name evidence="3" type="ORF">IAD41_09620</name>
</gene>
<feature type="region of interest" description="Disordered" evidence="1">
    <location>
        <begin position="1"/>
        <end position="20"/>
    </location>
</feature>
<evidence type="ECO:0000313" key="4">
    <source>
        <dbReference type="Proteomes" id="UP000824139"/>
    </source>
</evidence>
<keyword evidence="2" id="KW-0812">Transmembrane</keyword>
<dbReference type="Proteomes" id="UP000824139">
    <property type="component" value="Unassembled WGS sequence"/>
</dbReference>
<evidence type="ECO:0000256" key="1">
    <source>
        <dbReference type="SAM" id="MobiDB-lite"/>
    </source>
</evidence>
<dbReference type="EMBL" id="DVJO01000211">
    <property type="protein sequence ID" value="HIS83847.1"/>
    <property type="molecule type" value="Genomic_DNA"/>
</dbReference>